<organism evidence="1 2">
    <name type="scientific">Smallanthus sonchifolius</name>
    <dbReference type="NCBI Taxonomy" id="185202"/>
    <lineage>
        <taxon>Eukaryota</taxon>
        <taxon>Viridiplantae</taxon>
        <taxon>Streptophyta</taxon>
        <taxon>Embryophyta</taxon>
        <taxon>Tracheophyta</taxon>
        <taxon>Spermatophyta</taxon>
        <taxon>Magnoliopsida</taxon>
        <taxon>eudicotyledons</taxon>
        <taxon>Gunneridae</taxon>
        <taxon>Pentapetalae</taxon>
        <taxon>asterids</taxon>
        <taxon>campanulids</taxon>
        <taxon>Asterales</taxon>
        <taxon>Asteraceae</taxon>
        <taxon>Asteroideae</taxon>
        <taxon>Heliantheae alliance</taxon>
        <taxon>Millerieae</taxon>
        <taxon>Smallanthus</taxon>
    </lineage>
</organism>
<accession>A0ACB8YM25</accession>
<reference evidence="2" key="1">
    <citation type="journal article" date="2022" name="Mol. Ecol. Resour.">
        <title>The genomes of chicory, endive, great burdock and yacon provide insights into Asteraceae palaeo-polyploidization history and plant inulin production.</title>
        <authorList>
            <person name="Fan W."/>
            <person name="Wang S."/>
            <person name="Wang H."/>
            <person name="Wang A."/>
            <person name="Jiang F."/>
            <person name="Liu H."/>
            <person name="Zhao H."/>
            <person name="Xu D."/>
            <person name="Zhang Y."/>
        </authorList>
    </citation>
    <scope>NUCLEOTIDE SEQUENCE [LARGE SCALE GENOMIC DNA]</scope>
    <source>
        <strain evidence="2">cv. Yunnan</strain>
    </source>
</reference>
<protein>
    <submittedName>
        <fullName evidence="1">Uncharacterized protein</fullName>
    </submittedName>
</protein>
<evidence type="ECO:0000313" key="2">
    <source>
        <dbReference type="Proteomes" id="UP001056120"/>
    </source>
</evidence>
<keyword evidence="2" id="KW-1185">Reference proteome</keyword>
<comment type="caution">
    <text evidence="1">The sequence shown here is derived from an EMBL/GenBank/DDBJ whole genome shotgun (WGS) entry which is preliminary data.</text>
</comment>
<name>A0ACB8YM25_9ASTR</name>
<evidence type="ECO:0000313" key="1">
    <source>
        <dbReference type="EMBL" id="KAI3686115.1"/>
    </source>
</evidence>
<dbReference type="EMBL" id="CM042044">
    <property type="protein sequence ID" value="KAI3686115.1"/>
    <property type="molecule type" value="Genomic_DNA"/>
</dbReference>
<gene>
    <name evidence="1" type="ORF">L1987_79787</name>
</gene>
<proteinExistence type="predicted"/>
<reference evidence="1 2" key="2">
    <citation type="journal article" date="2022" name="Mol. Ecol. Resour.">
        <title>The genomes of chicory, endive, great burdock and yacon provide insights into Asteraceae paleo-polyploidization history and plant inulin production.</title>
        <authorList>
            <person name="Fan W."/>
            <person name="Wang S."/>
            <person name="Wang H."/>
            <person name="Wang A."/>
            <person name="Jiang F."/>
            <person name="Liu H."/>
            <person name="Zhao H."/>
            <person name="Xu D."/>
            <person name="Zhang Y."/>
        </authorList>
    </citation>
    <scope>NUCLEOTIDE SEQUENCE [LARGE SCALE GENOMIC DNA]</scope>
    <source>
        <strain evidence="2">cv. Yunnan</strain>
        <tissue evidence="1">Leaves</tissue>
    </source>
</reference>
<dbReference type="Proteomes" id="UP001056120">
    <property type="component" value="Linkage Group LG27"/>
</dbReference>
<sequence>MSNLSLVEATLPPGFRFHPRDEELICDYLFNKLSLSYSPLLVEIDLNKCEPWDLPETACVGGKEWYFYTQRDRKYATGLRTNRATVSGYWKATGKDKSILRNHTLVGMRKTLVFYLGRAPKGKKTNWVMHEFRLQYPQSPPPDSSLKEDWVLCRVFCKNRERIEGKQNSNVGSISKYEGHEDTLSCSSSLPPLMEPYTLSFDQSQPIIYNQQVPCFSTGFNQSNPQYDLINHNHHLFSTTVQPPPPPPPNFPVPSSSSSSSHCCEKKDVIKAILSRFNNTGKQINFNESVFGFGEGTSDQSFLSDASLPVTMWYP</sequence>